<dbReference type="InterPro" id="IPR003594">
    <property type="entry name" value="HATPase_dom"/>
</dbReference>
<dbReference type="GO" id="GO:0004721">
    <property type="term" value="F:phosphoprotein phosphatase activity"/>
    <property type="evidence" value="ECO:0007669"/>
    <property type="project" value="TreeGrafter"/>
</dbReference>
<feature type="domain" description="Histidine kinase" evidence="9">
    <location>
        <begin position="201"/>
        <end position="414"/>
    </location>
</feature>
<dbReference type="SUPFAM" id="SSF47384">
    <property type="entry name" value="Homodimeric domain of signal transducing histidine kinase"/>
    <property type="match status" value="1"/>
</dbReference>
<evidence type="ECO:0000313" key="10">
    <source>
        <dbReference type="EMBL" id="CBA62542.1"/>
    </source>
</evidence>
<keyword evidence="8" id="KW-1133">Transmembrane helix</keyword>
<comment type="catalytic activity">
    <reaction evidence="1">
        <text>ATP + protein L-histidine = ADP + protein N-phospho-L-histidine.</text>
        <dbReference type="EC" id="2.7.13.3"/>
    </reaction>
</comment>
<dbReference type="Pfam" id="PF00512">
    <property type="entry name" value="HisKA"/>
    <property type="match status" value="1"/>
</dbReference>
<dbReference type="InterPro" id="IPR005467">
    <property type="entry name" value="His_kinase_dom"/>
</dbReference>
<dbReference type="InterPro" id="IPR050351">
    <property type="entry name" value="BphY/WalK/GraS-like"/>
</dbReference>
<feature type="transmembrane region" description="Helical" evidence="8">
    <location>
        <begin position="113"/>
        <end position="133"/>
    </location>
</feature>
<dbReference type="KEGG" id="cdc:CD196_1337"/>
<dbReference type="InterPro" id="IPR036890">
    <property type="entry name" value="HATPase_C_sf"/>
</dbReference>
<dbReference type="SUPFAM" id="SSF55874">
    <property type="entry name" value="ATPase domain of HSP90 chaperone/DNA topoisomerase II/histidine kinase"/>
    <property type="match status" value="1"/>
</dbReference>
<dbReference type="SMART" id="SM00387">
    <property type="entry name" value="HATPase_c"/>
    <property type="match status" value="1"/>
</dbReference>
<evidence type="ECO:0000256" key="4">
    <source>
        <dbReference type="ARBA" id="ARBA00022553"/>
    </source>
</evidence>
<comment type="subcellular location">
    <subcellularLocation>
        <location evidence="2">Membrane</location>
    </subcellularLocation>
</comment>
<dbReference type="Gene3D" id="3.30.565.10">
    <property type="entry name" value="Histidine kinase-like ATPase, C-terminal domain"/>
    <property type="match status" value="1"/>
</dbReference>
<keyword evidence="5" id="KW-0808">Transferase</keyword>
<accession>A0A0H3N1Q8</accession>
<dbReference type="EC" id="2.7.13.3" evidence="3"/>
<dbReference type="SMART" id="SM00388">
    <property type="entry name" value="HisKA"/>
    <property type="match status" value="1"/>
</dbReference>
<reference evidence="10 11" key="1">
    <citation type="journal article" date="2009" name="Genome Biol.">
        <title>Comparative genome and phenotypic analysis of Clostridium difficile 027 strains provides insight into the evolution of a hypervirulent bacterium.</title>
        <authorList>
            <person name="Stabler R.A."/>
            <person name="He M."/>
            <person name="Dawson L."/>
            <person name="Martin M."/>
            <person name="Valiente E."/>
            <person name="Corton C."/>
            <person name="Lawley T.D."/>
            <person name="Sebaihia M."/>
            <person name="Quail M.A."/>
            <person name="Rose G."/>
            <person name="Gerding D.N."/>
            <person name="Gibert M."/>
            <person name="Popoff M.R."/>
            <person name="Parkhill J."/>
            <person name="Dougan G."/>
            <person name="Wren B.W."/>
        </authorList>
    </citation>
    <scope>NUCLEOTIDE SEQUENCE [LARGE SCALE GENOMIC DNA]</scope>
    <source>
        <strain evidence="10 11">CD196</strain>
    </source>
</reference>
<dbReference type="PANTHER" id="PTHR45453:SF1">
    <property type="entry name" value="PHOSPHATE REGULON SENSOR PROTEIN PHOR"/>
    <property type="match status" value="1"/>
</dbReference>
<evidence type="ECO:0000313" key="11">
    <source>
        <dbReference type="Proteomes" id="UP000002068"/>
    </source>
</evidence>
<evidence type="ECO:0000256" key="6">
    <source>
        <dbReference type="ARBA" id="ARBA00022777"/>
    </source>
</evidence>
<dbReference type="AlphaFoldDB" id="A0A0H3N1Q8"/>
<name>A0A0H3N1Q8_CLODC</name>
<evidence type="ECO:0000256" key="2">
    <source>
        <dbReference type="ARBA" id="ARBA00004370"/>
    </source>
</evidence>
<evidence type="ECO:0000256" key="7">
    <source>
        <dbReference type="ARBA" id="ARBA00023012"/>
    </source>
</evidence>
<dbReference type="Gene3D" id="1.10.287.130">
    <property type="match status" value="1"/>
</dbReference>
<evidence type="ECO:0000259" key="9">
    <source>
        <dbReference type="PROSITE" id="PS50109"/>
    </source>
</evidence>
<proteinExistence type="predicted"/>
<organism evidence="10 11">
    <name type="scientific">Clostridioides difficile (strain CD196)</name>
    <name type="common">Peptoclostridium difficile</name>
    <dbReference type="NCBI Taxonomy" id="645462"/>
    <lineage>
        <taxon>Bacteria</taxon>
        <taxon>Bacillati</taxon>
        <taxon>Bacillota</taxon>
        <taxon>Clostridia</taxon>
        <taxon>Peptostreptococcales</taxon>
        <taxon>Peptostreptococcaceae</taxon>
        <taxon>Clostridioides</taxon>
    </lineage>
</organism>
<sequence>MKIVFLYNPEVKKFLSKYVTLMFIVIIISIGFSIINVSLTKEMVVRNNQAIIGTLSSKYPNLESQIVDIITQGKSMKNIDYGQKILSKYNYDKSIKINSEPIISKLVLETIKINIILVCIIFILIFVLVVRYFTSIYNDLSDMTKYVYYSSEGKPFDMKNKNQEGQIGLLKTELLKMTTILNEKVELLKREKIFLNNTISDISHQLKTPMTSLIMLNDLLYNDVPYEVKIDFLNKIKNQLNRMDWLIKSMLKLSKVEAKVINFKKDKVKFSELIHRAMLSMKIPMEIKNQKLTIEGNDNVSYIGDIDWSVEALVNIIKNCVEHTPEFGNIIITYKENPLFSELIIKDEGEGIDKKDIPHVFKRFYRGRSSSKEDSVGIGLAMSKSIIESQNGDIYVNSEKGKGTEFHIIFHKMYDSD</sequence>
<dbReference type="CDD" id="cd00082">
    <property type="entry name" value="HisKA"/>
    <property type="match status" value="1"/>
</dbReference>
<dbReference type="RefSeq" id="WP_012816133.1">
    <property type="nucleotide sequence ID" value="NC_013315.1"/>
</dbReference>
<dbReference type="Pfam" id="PF02518">
    <property type="entry name" value="HATPase_c"/>
    <property type="match status" value="1"/>
</dbReference>
<dbReference type="PRINTS" id="PR00344">
    <property type="entry name" value="BCTRLSENSOR"/>
</dbReference>
<evidence type="ECO:0000256" key="8">
    <source>
        <dbReference type="SAM" id="Phobius"/>
    </source>
</evidence>
<dbReference type="PANTHER" id="PTHR45453">
    <property type="entry name" value="PHOSPHATE REGULON SENSOR PROTEIN PHOR"/>
    <property type="match status" value="1"/>
</dbReference>
<dbReference type="InterPro" id="IPR003661">
    <property type="entry name" value="HisK_dim/P_dom"/>
</dbReference>
<dbReference type="HOGENOM" id="CLU_000445_89_3_9"/>
<dbReference type="InterPro" id="IPR004358">
    <property type="entry name" value="Sig_transdc_His_kin-like_C"/>
</dbReference>
<keyword evidence="4" id="KW-0597">Phosphoprotein</keyword>
<gene>
    <name evidence="10" type="ordered locus">CD196_1337</name>
</gene>
<keyword evidence="7" id="KW-0902">Two-component regulatory system</keyword>
<dbReference type="InterPro" id="IPR036097">
    <property type="entry name" value="HisK_dim/P_sf"/>
</dbReference>
<dbReference type="GO" id="GO:0000155">
    <property type="term" value="F:phosphorelay sensor kinase activity"/>
    <property type="evidence" value="ECO:0007669"/>
    <property type="project" value="InterPro"/>
</dbReference>
<dbReference type="GO" id="GO:0005886">
    <property type="term" value="C:plasma membrane"/>
    <property type="evidence" value="ECO:0007669"/>
    <property type="project" value="TreeGrafter"/>
</dbReference>
<evidence type="ECO:0000256" key="1">
    <source>
        <dbReference type="ARBA" id="ARBA00000085"/>
    </source>
</evidence>
<evidence type="ECO:0000256" key="5">
    <source>
        <dbReference type="ARBA" id="ARBA00022679"/>
    </source>
</evidence>
<dbReference type="EMBL" id="FN538970">
    <property type="protein sequence ID" value="CBA62542.1"/>
    <property type="molecule type" value="Genomic_DNA"/>
</dbReference>
<feature type="transmembrane region" description="Helical" evidence="8">
    <location>
        <begin position="20"/>
        <end position="39"/>
    </location>
</feature>
<keyword evidence="8" id="KW-0472">Membrane</keyword>
<keyword evidence="8" id="KW-0812">Transmembrane</keyword>
<dbReference type="GO" id="GO:0016036">
    <property type="term" value="P:cellular response to phosphate starvation"/>
    <property type="evidence" value="ECO:0007669"/>
    <property type="project" value="TreeGrafter"/>
</dbReference>
<dbReference type="Proteomes" id="UP000002068">
    <property type="component" value="Chromosome"/>
</dbReference>
<protein>
    <recommendedName>
        <fullName evidence="3">histidine kinase</fullName>
        <ecNumber evidence="3">2.7.13.3</ecNumber>
    </recommendedName>
</protein>
<keyword evidence="6 10" id="KW-0418">Kinase</keyword>
<evidence type="ECO:0000256" key="3">
    <source>
        <dbReference type="ARBA" id="ARBA00012438"/>
    </source>
</evidence>
<dbReference type="PROSITE" id="PS50109">
    <property type="entry name" value="HIS_KIN"/>
    <property type="match status" value="1"/>
</dbReference>